<dbReference type="AlphaFoldDB" id="A0A0F9I9E1"/>
<accession>A0A0F9I9E1</accession>
<sequence>MSDTKKGILISVLLAVGIVSALAMTSCSPAANDRPNPTWLDQRAQYYTVAPHARIYDFFLEDGTRCVYVTGVREAGLSCDFDANRRRAE</sequence>
<gene>
    <name evidence="1" type="ORF">LCGC14_1968690</name>
</gene>
<name>A0A0F9I9E1_9ZZZZ</name>
<evidence type="ECO:0000313" key="1">
    <source>
        <dbReference type="EMBL" id="KKL84047.1"/>
    </source>
</evidence>
<comment type="caution">
    <text evidence="1">The sequence shown here is derived from an EMBL/GenBank/DDBJ whole genome shotgun (WGS) entry which is preliminary data.</text>
</comment>
<dbReference type="EMBL" id="LAZR01021810">
    <property type="protein sequence ID" value="KKL84047.1"/>
    <property type="molecule type" value="Genomic_DNA"/>
</dbReference>
<dbReference type="PROSITE" id="PS51257">
    <property type="entry name" value="PROKAR_LIPOPROTEIN"/>
    <property type="match status" value="1"/>
</dbReference>
<reference evidence="1" key="1">
    <citation type="journal article" date="2015" name="Nature">
        <title>Complex archaea that bridge the gap between prokaryotes and eukaryotes.</title>
        <authorList>
            <person name="Spang A."/>
            <person name="Saw J.H."/>
            <person name="Jorgensen S.L."/>
            <person name="Zaremba-Niedzwiedzka K."/>
            <person name="Martijn J."/>
            <person name="Lind A.E."/>
            <person name="van Eijk R."/>
            <person name="Schleper C."/>
            <person name="Guy L."/>
            <person name="Ettema T.J."/>
        </authorList>
    </citation>
    <scope>NUCLEOTIDE SEQUENCE</scope>
</reference>
<protein>
    <submittedName>
        <fullName evidence="1">Uncharacterized protein</fullName>
    </submittedName>
</protein>
<organism evidence="1">
    <name type="scientific">marine sediment metagenome</name>
    <dbReference type="NCBI Taxonomy" id="412755"/>
    <lineage>
        <taxon>unclassified sequences</taxon>
        <taxon>metagenomes</taxon>
        <taxon>ecological metagenomes</taxon>
    </lineage>
</organism>
<proteinExistence type="predicted"/>